<dbReference type="OrthoDB" id="9803010at2"/>
<dbReference type="EC" id="5.1.3.2" evidence="5 9"/>
<evidence type="ECO:0000313" key="12">
    <source>
        <dbReference type="Proteomes" id="UP000001060"/>
    </source>
</evidence>
<evidence type="ECO:0000256" key="6">
    <source>
        <dbReference type="ARBA" id="ARBA00018569"/>
    </source>
</evidence>
<dbReference type="InterPro" id="IPR036291">
    <property type="entry name" value="NAD(P)-bd_dom_sf"/>
</dbReference>
<dbReference type="NCBIfam" id="TIGR01179">
    <property type="entry name" value="galE"/>
    <property type="match status" value="1"/>
</dbReference>
<dbReference type="PANTHER" id="PTHR43725">
    <property type="entry name" value="UDP-GLUCOSE 4-EPIMERASE"/>
    <property type="match status" value="1"/>
</dbReference>
<dbReference type="GeneID" id="40927355"/>
<dbReference type="GO" id="GO:0005829">
    <property type="term" value="C:cytosol"/>
    <property type="evidence" value="ECO:0007669"/>
    <property type="project" value="TreeGrafter"/>
</dbReference>
<dbReference type="NCBIfam" id="NF007956">
    <property type="entry name" value="PRK10675.1"/>
    <property type="match status" value="1"/>
</dbReference>
<comment type="cofactor">
    <cofactor evidence="2 9">
        <name>NAD(+)</name>
        <dbReference type="ChEBI" id="CHEBI:57540"/>
    </cofactor>
</comment>
<evidence type="ECO:0000256" key="2">
    <source>
        <dbReference type="ARBA" id="ARBA00001911"/>
    </source>
</evidence>
<accession>D3HMD6</accession>
<dbReference type="PANTHER" id="PTHR43725:SF47">
    <property type="entry name" value="UDP-GLUCOSE 4-EPIMERASE"/>
    <property type="match status" value="1"/>
</dbReference>
<dbReference type="GO" id="GO:0003978">
    <property type="term" value="F:UDP-glucose 4-epimerase activity"/>
    <property type="evidence" value="ECO:0007669"/>
    <property type="project" value="UniProtKB-UniRule"/>
</dbReference>
<feature type="domain" description="NAD(P)-binding" evidence="10">
    <location>
        <begin position="4"/>
        <end position="323"/>
    </location>
</feature>
<dbReference type="Proteomes" id="UP000001060">
    <property type="component" value="Chromosome"/>
</dbReference>
<dbReference type="InterPro" id="IPR005886">
    <property type="entry name" value="UDP_G4E"/>
</dbReference>
<dbReference type="Gene3D" id="3.90.25.10">
    <property type="entry name" value="UDP-galactose 4-epimerase, domain 1"/>
    <property type="match status" value="1"/>
</dbReference>
<evidence type="ECO:0000256" key="3">
    <source>
        <dbReference type="ARBA" id="ARBA00004947"/>
    </source>
</evidence>
<evidence type="ECO:0000256" key="5">
    <source>
        <dbReference type="ARBA" id="ARBA00013189"/>
    </source>
</evidence>
<dbReference type="CDD" id="cd05247">
    <property type="entry name" value="UDP_G4E_1_SDR_e"/>
    <property type="match status" value="1"/>
</dbReference>
<dbReference type="STRING" id="661367.LLO_3172"/>
<dbReference type="HOGENOM" id="CLU_007383_1_10_6"/>
<dbReference type="AlphaFoldDB" id="D3HMD6"/>
<dbReference type="InterPro" id="IPR016040">
    <property type="entry name" value="NAD(P)-bd_dom"/>
</dbReference>
<evidence type="ECO:0000256" key="7">
    <source>
        <dbReference type="ARBA" id="ARBA00023027"/>
    </source>
</evidence>
<dbReference type="EMBL" id="FN650140">
    <property type="protein sequence ID" value="CBJ13625.1"/>
    <property type="molecule type" value="Genomic_DNA"/>
</dbReference>
<gene>
    <name evidence="11" type="primary">galE</name>
    <name evidence="11" type="ordered locus">LLO_3172</name>
</gene>
<keyword evidence="8 9" id="KW-0413">Isomerase</keyword>
<organism evidence="11 12">
    <name type="scientific">Legionella longbeachae serogroup 1 (strain NSW150)</name>
    <dbReference type="NCBI Taxonomy" id="661367"/>
    <lineage>
        <taxon>Bacteria</taxon>
        <taxon>Pseudomonadati</taxon>
        <taxon>Pseudomonadota</taxon>
        <taxon>Gammaproteobacteria</taxon>
        <taxon>Legionellales</taxon>
        <taxon>Legionellaceae</taxon>
        <taxon>Legionella</taxon>
    </lineage>
</organism>
<comment type="similarity">
    <text evidence="4 9">Belongs to the NAD(P)-dependent epimerase/dehydratase family.</text>
</comment>
<keyword evidence="7 9" id="KW-0520">NAD</keyword>
<dbReference type="UniPathway" id="UPA00214"/>
<dbReference type="eggNOG" id="COG1087">
    <property type="taxonomic scope" value="Bacteria"/>
</dbReference>
<proteinExistence type="inferred from homology"/>
<evidence type="ECO:0000256" key="8">
    <source>
        <dbReference type="ARBA" id="ARBA00023235"/>
    </source>
</evidence>
<evidence type="ECO:0000256" key="9">
    <source>
        <dbReference type="RuleBase" id="RU366046"/>
    </source>
</evidence>
<protein>
    <recommendedName>
        <fullName evidence="6 9">UDP-glucose 4-epimerase</fullName>
        <ecNumber evidence="5 9">5.1.3.2</ecNumber>
    </recommendedName>
</protein>
<dbReference type="GO" id="GO:0006012">
    <property type="term" value="P:galactose metabolic process"/>
    <property type="evidence" value="ECO:0007669"/>
    <property type="project" value="UniProtKB-UniPathway"/>
</dbReference>
<dbReference type="Pfam" id="PF16363">
    <property type="entry name" value="GDP_Man_Dehyd"/>
    <property type="match status" value="1"/>
</dbReference>
<dbReference type="KEGG" id="llo:LLO_3172"/>
<name>D3HMD6_LEGLN</name>
<dbReference type="RefSeq" id="WP_003634443.1">
    <property type="nucleotide sequence ID" value="NC_013861.1"/>
</dbReference>
<evidence type="ECO:0000313" key="11">
    <source>
        <dbReference type="EMBL" id="CBJ13625.1"/>
    </source>
</evidence>
<evidence type="ECO:0000259" key="10">
    <source>
        <dbReference type="Pfam" id="PF16363"/>
    </source>
</evidence>
<evidence type="ECO:0000256" key="4">
    <source>
        <dbReference type="ARBA" id="ARBA00007637"/>
    </source>
</evidence>
<reference evidence="11 12" key="1">
    <citation type="journal article" date="2010" name="PLoS Genet.">
        <title>Analysis of the Legionella longbeachae genome and transcriptome uncovers unique strategies to cause Legionnaires' disease.</title>
        <authorList>
            <person name="Cazalet C."/>
            <person name="Gomez-Valero L."/>
            <person name="Rusniok C."/>
            <person name="Lomma M."/>
            <person name="Dervins-Ravault D."/>
            <person name="Newton H."/>
            <person name="Sansom F."/>
            <person name="Jarraud S."/>
            <person name="Zidane N."/>
            <person name="Ma L."/>
            <person name="Bouchier C."/>
            <person name="Etienne J."/>
            <person name="Hartland E."/>
            <person name="Buchrieser C."/>
        </authorList>
    </citation>
    <scope>NUCLEOTIDE SEQUENCE [LARGE SCALE GENOMIC DNA]</scope>
    <source>
        <strain evidence="11 12">NSW150</strain>
    </source>
</reference>
<evidence type="ECO:0000256" key="1">
    <source>
        <dbReference type="ARBA" id="ARBA00000083"/>
    </source>
</evidence>
<keyword evidence="12" id="KW-1185">Reference proteome</keyword>
<comment type="pathway">
    <text evidence="3 9">Carbohydrate metabolism; galactose metabolism.</text>
</comment>
<keyword evidence="9" id="KW-0119">Carbohydrate metabolism</keyword>
<sequence>MHILVTGGLGYIGSHFIVMALEEGIQVTAIDNLSNSSIQTQKAIEDICEKPFHFIETDLKDKNKLAELFKQHRFDAVVHFAGLKAVGESNEKPLDYYENNMIGSWNLLHAMHQSEVKKIIFSSSATVYGKPVFNPYTEEHRKLPFNPYGQTKSLVEEMMYDLCQSDKKWSAIALRYFNPIGAHPSGKIGDNPKGIPNNLMPYITKVAVGEFEALRVFGNDYPTKDGTGVRDYIHVMDLVNGHLKTLQYQQSHSGFDAFNLGTGQGYSVLEVVEAFEKENHIHIPLLFKPRRAGDLAAYWADPTKARTLLNWQTTRNLNEMMRDAWNWQKSQSISFS</sequence>
<dbReference type="Gene3D" id="3.40.50.720">
    <property type="entry name" value="NAD(P)-binding Rossmann-like Domain"/>
    <property type="match status" value="1"/>
</dbReference>
<comment type="catalytic activity">
    <reaction evidence="1 9">
        <text>UDP-alpha-D-glucose = UDP-alpha-D-galactose</text>
        <dbReference type="Rhea" id="RHEA:22168"/>
        <dbReference type="ChEBI" id="CHEBI:58885"/>
        <dbReference type="ChEBI" id="CHEBI:66914"/>
        <dbReference type="EC" id="5.1.3.2"/>
    </reaction>
</comment>
<dbReference type="SUPFAM" id="SSF51735">
    <property type="entry name" value="NAD(P)-binding Rossmann-fold domains"/>
    <property type="match status" value="1"/>
</dbReference>
<comment type="subunit">
    <text evidence="9">Homodimer.</text>
</comment>